<organism evidence="2 3">
    <name type="scientific">Phytophthora cactorum</name>
    <dbReference type="NCBI Taxonomy" id="29920"/>
    <lineage>
        <taxon>Eukaryota</taxon>
        <taxon>Sar</taxon>
        <taxon>Stramenopiles</taxon>
        <taxon>Oomycota</taxon>
        <taxon>Peronosporomycetes</taxon>
        <taxon>Peronosporales</taxon>
        <taxon>Peronosporaceae</taxon>
        <taxon>Phytophthora</taxon>
    </lineage>
</organism>
<accession>A0A8T1U9G8</accession>
<feature type="region of interest" description="Disordered" evidence="1">
    <location>
        <begin position="26"/>
        <end position="98"/>
    </location>
</feature>
<dbReference type="VEuPathDB" id="FungiDB:PC110_g6116"/>
<reference evidence="2" key="1">
    <citation type="submission" date="2021-01" db="EMBL/GenBank/DDBJ databases">
        <title>Phytophthora aleatoria, a newly-described species from Pinus radiata is distinct from Phytophthora cactorum isolates based on comparative genomics.</title>
        <authorList>
            <person name="Mcdougal R."/>
            <person name="Panda P."/>
            <person name="Williams N."/>
            <person name="Studholme D.J."/>
        </authorList>
    </citation>
    <scope>NUCLEOTIDE SEQUENCE</scope>
    <source>
        <strain evidence="2">NZFS 3830</strain>
    </source>
</reference>
<feature type="compositionally biased region" description="Basic and acidic residues" evidence="1">
    <location>
        <begin position="26"/>
        <end position="49"/>
    </location>
</feature>
<evidence type="ECO:0000313" key="2">
    <source>
        <dbReference type="EMBL" id="KAG6956656.1"/>
    </source>
</evidence>
<proteinExistence type="predicted"/>
<evidence type="ECO:0000256" key="1">
    <source>
        <dbReference type="SAM" id="MobiDB-lite"/>
    </source>
</evidence>
<dbReference type="OrthoDB" id="121157at2759"/>
<gene>
    <name evidence="2" type="ORF">JG687_00010470</name>
</gene>
<evidence type="ECO:0000313" key="3">
    <source>
        <dbReference type="Proteomes" id="UP000688947"/>
    </source>
</evidence>
<sequence length="338" mass="37505">MEDEDFVADSDEDEQEMLEALAMEEERLTRQRLEAGNHQQVERQEESREQNVTAVVTPEQPQAVQEQGGVQVKAVEEAGKDGEVETDAEQGEEEETEGMLEVGTLVEVESRTETLSFVLQEDVTSLLETMVPMCQFVRAVLNHANLNMTNPSADELGAANGVDSLAHFDFQLSELHSCLEWIVECLIKLVPGEEAVNSAICCVLLTELCGIVCEAIKFNDNRPMLEMIDLIELVLSYLQTVYVALSKRTTATIGTLFTARDELPLSVKLSAYRFSASDFRDIVVDERFKQISGQQMDSYGIRLARAATDLLTAIGRVAQHCKASCDERLQGFTTISSP</sequence>
<protein>
    <submittedName>
        <fullName evidence="2">Uncharacterized protein</fullName>
    </submittedName>
</protein>
<name>A0A8T1U9G8_9STRA</name>
<feature type="compositionally biased region" description="Polar residues" evidence="1">
    <location>
        <begin position="51"/>
        <end position="65"/>
    </location>
</feature>
<dbReference type="AlphaFoldDB" id="A0A8T1U9G8"/>
<feature type="compositionally biased region" description="Acidic residues" evidence="1">
    <location>
        <begin position="84"/>
        <end position="98"/>
    </location>
</feature>
<dbReference type="EMBL" id="JAENGZ010000595">
    <property type="protein sequence ID" value="KAG6956656.1"/>
    <property type="molecule type" value="Genomic_DNA"/>
</dbReference>
<feature type="compositionally biased region" description="Basic and acidic residues" evidence="1">
    <location>
        <begin position="74"/>
        <end position="83"/>
    </location>
</feature>
<comment type="caution">
    <text evidence="2">The sequence shown here is derived from an EMBL/GenBank/DDBJ whole genome shotgun (WGS) entry which is preliminary data.</text>
</comment>
<dbReference type="Proteomes" id="UP000688947">
    <property type="component" value="Unassembled WGS sequence"/>
</dbReference>